<dbReference type="Pfam" id="PF08448">
    <property type="entry name" value="PAS_4"/>
    <property type="match status" value="1"/>
</dbReference>
<evidence type="ECO:0000256" key="2">
    <source>
        <dbReference type="ARBA" id="ARBA00012438"/>
    </source>
</evidence>
<dbReference type="Pfam" id="PF07536">
    <property type="entry name" value="HWE_HK"/>
    <property type="match status" value="1"/>
</dbReference>
<evidence type="ECO:0000256" key="4">
    <source>
        <dbReference type="ARBA" id="ARBA00022679"/>
    </source>
</evidence>
<dbReference type="Proteomes" id="UP000323300">
    <property type="component" value="Unassembled WGS sequence"/>
</dbReference>
<keyword evidence="4" id="KW-0808">Transferase</keyword>
<evidence type="ECO:0000256" key="3">
    <source>
        <dbReference type="ARBA" id="ARBA00022553"/>
    </source>
</evidence>
<evidence type="ECO:0000256" key="1">
    <source>
        <dbReference type="ARBA" id="ARBA00000085"/>
    </source>
</evidence>
<keyword evidence="6 9" id="KW-0418">Kinase</keyword>
<evidence type="ECO:0000256" key="7">
    <source>
        <dbReference type="ARBA" id="ARBA00022840"/>
    </source>
</evidence>
<dbReference type="EC" id="2.7.13.3" evidence="2"/>
<dbReference type="EMBL" id="FOSL01000003">
    <property type="protein sequence ID" value="SFK16707.1"/>
    <property type="molecule type" value="Genomic_DNA"/>
</dbReference>
<evidence type="ECO:0000313" key="9">
    <source>
        <dbReference type="EMBL" id="SFK16707.1"/>
    </source>
</evidence>
<keyword evidence="3" id="KW-0597">Phosphoprotein</keyword>
<keyword evidence="7" id="KW-0067">ATP-binding</keyword>
<accession>A0A1I3XBC2</accession>
<dbReference type="InterPro" id="IPR013656">
    <property type="entry name" value="PAS_4"/>
</dbReference>
<dbReference type="InterPro" id="IPR011102">
    <property type="entry name" value="Sig_transdc_His_kinase_HWE"/>
</dbReference>
<comment type="catalytic activity">
    <reaction evidence="1">
        <text>ATP + protein L-histidine = ADP + protein N-phospho-L-histidine.</text>
        <dbReference type="EC" id="2.7.13.3"/>
    </reaction>
</comment>
<evidence type="ECO:0000256" key="6">
    <source>
        <dbReference type="ARBA" id="ARBA00022777"/>
    </source>
</evidence>
<keyword evidence="5" id="KW-0547">Nucleotide-binding</keyword>
<protein>
    <recommendedName>
        <fullName evidence="2">histidine kinase</fullName>
        <ecNumber evidence="2">2.7.13.3</ecNumber>
    </recommendedName>
</protein>
<gene>
    <name evidence="9" type="ORF">SAMN04488498_103105</name>
</gene>
<evidence type="ECO:0000256" key="5">
    <source>
        <dbReference type="ARBA" id="ARBA00022741"/>
    </source>
</evidence>
<name>A0A1I3XBC2_9HYPH</name>
<dbReference type="PANTHER" id="PTHR41523:SF7">
    <property type="entry name" value="HISTIDINE KINASE"/>
    <property type="match status" value="1"/>
</dbReference>
<sequence>MSPRNEKGRSDGTGAIMNIPARIGGDIERILLRSLRNTGVSLLYQDSDLRVVWTQNVPSAWAPGDLYGMTDHDFLPETEALRLTTAKREVLATGNRDSLDIRIAGDEGARWFDVWIDADRGDDGAVVGVVTTAVETTEQKRREQTLRTLLREVSHRSKNLLAIIQSIATQTGRYSGTLEGFLGRFRGRLQSLASTQDLVTLSNWRGADLRELVIGQVGRYCADPARNIRLEGANPYLNPNAALHIGLALHELAVNSVSYGALSRPDGFVTICAALASAEAADALTLTWTETIAARDGALDEKKFGSVALERVVPASLNGTASFTADGDQLEYRLVIPSDNFEID</sequence>
<organism evidence="9 10">
    <name type="scientific">Neomesorhizobium albiziae</name>
    <dbReference type="NCBI Taxonomy" id="335020"/>
    <lineage>
        <taxon>Bacteria</taxon>
        <taxon>Pseudomonadati</taxon>
        <taxon>Pseudomonadota</taxon>
        <taxon>Alphaproteobacteria</taxon>
        <taxon>Hyphomicrobiales</taxon>
        <taxon>Phyllobacteriaceae</taxon>
        <taxon>Neomesorhizobium</taxon>
    </lineage>
</organism>
<evidence type="ECO:0000259" key="8">
    <source>
        <dbReference type="SMART" id="SM00911"/>
    </source>
</evidence>
<keyword evidence="10" id="KW-1185">Reference proteome</keyword>
<feature type="domain" description="Signal transduction histidine kinase HWE region" evidence="8">
    <location>
        <begin position="152"/>
        <end position="234"/>
    </location>
</feature>
<proteinExistence type="predicted"/>
<dbReference type="SMART" id="SM00911">
    <property type="entry name" value="HWE_HK"/>
    <property type="match status" value="1"/>
</dbReference>
<dbReference type="Gene3D" id="3.30.450.20">
    <property type="entry name" value="PAS domain"/>
    <property type="match status" value="1"/>
</dbReference>
<dbReference type="SUPFAM" id="SSF55785">
    <property type="entry name" value="PYP-like sensor domain (PAS domain)"/>
    <property type="match status" value="1"/>
</dbReference>
<dbReference type="AlphaFoldDB" id="A0A1I3XBC2"/>
<evidence type="ECO:0000313" key="10">
    <source>
        <dbReference type="Proteomes" id="UP000323300"/>
    </source>
</evidence>
<reference evidence="9 10" key="1">
    <citation type="submission" date="2016-10" db="EMBL/GenBank/DDBJ databases">
        <authorList>
            <person name="Varghese N."/>
            <person name="Submissions S."/>
        </authorList>
    </citation>
    <scope>NUCLEOTIDE SEQUENCE [LARGE SCALE GENOMIC DNA]</scope>
    <source>
        <strain evidence="9 10">DSM 21822</strain>
    </source>
</reference>
<dbReference type="GO" id="GO:0004673">
    <property type="term" value="F:protein histidine kinase activity"/>
    <property type="evidence" value="ECO:0007669"/>
    <property type="project" value="UniProtKB-EC"/>
</dbReference>
<dbReference type="InterPro" id="IPR035965">
    <property type="entry name" value="PAS-like_dom_sf"/>
</dbReference>
<dbReference type="GO" id="GO:0005524">
    <property type="term" value="F:ATP binding"/>
    <property type="evidence" value="ECO:0007669"/>
    <property type="project" value="UniProtKB-KW"/>
</dbReference>
<dbReference type="PANTHER" id="PTHR41523">
    <property type="entry name" value="TWO-COMPONENT SYSTEM SENSOR PROTEIN"/>
    <property type="match status" value="1"/>
</dbReference>